<dbReference type="GO" id="GO:0020037">
    <property type="term" value="F:heme binding"/>
    <property type="evidence" value="ECO:0007669"/>
    <property type="project" value="InterPro"/>
</dbReference>
<evidence type="ECO:0000256" key="4">
    <source>
        <dbReference type="ARBA" id="ARBA00022982"/>
    </source>
</evidence>
<evidence type="ECO:0000256" key="2">
    <source>
        <dbReference type="ARBA" id="ARBA00022617"/>
    </source>
</evidence>
<dbReference type="SUPFAM" id="SSF46626">
    <property type="entry name" value="Cytochrome c"/>
    <property type="match status" value="3"/>
</dbReference>
<gene>
    <name evidence="8" type="ORF">BA011_06705</name>
</gene>
<reference evidence="8 9" key="1">
    <citation type="submission" date="2016-06" db="EMBL/GenBank/DDBJ databases">
        <title>Microsymbionts genomes from the relict species Vavilovia formosa.</title>
        <authorList>
            <person name="Chirak E."/>
            <person name="Kimeklis A."/>
            <person name="Andronov E."/>
        </authorList>
    </citation>
    <scope>NUCLEOTIDE SEQUENCE [LARGE SCALE GENOMIC DNA]</scope>
    <source>
        <strain evidence="8 9">Vaf10</strain>
    </source>
</reference>
<accession>A0A1B1C6T0</accession>
<dbReference type="PANTHER" id="PTHR33751:SF9">
    <property type="entry name" value="CYTOCHROME C4"/>
    <property type="match status" value="1"/>
</dbReference>
<dbReference type="Gene3D" id="1.10.760.10">
    <property type="entry name" value="Cytochrome c-like domain"/>
    <property type="match status" value="3"/>
</dbReference>
<dbReference type="PANTHER" id="PTHR33751">
    <property type="entry name" value="CBB3-TYPE CYTOCHROME C OXIDASE SUBUNIT FIXP"/>
    <property type="match status" value="1"/>
</dbReference>
<evidence type="ECO:0000256" key="1">
    <source>
        <dbReference type="ARBA" id="ARBA00022448"/>
    </source>
</evidence>
<dbReference type="InterPro" id="IPR036909">
    <property type="entry name" value="Cyt_c-like_dom_sf"/>
</dbReference>
<name>A0A1B1C6T0_RHILE</name>
<evidence type="ECO:0000256" key="5">
    <source>
        <dbReference type="ARBA" id="ARBA00023004"/>
    </source>
</evidence>
<dbReference type="Pfam" id="PF13442">
    <property type="entry name" value="Cytochrome_CBB3"/>
    <property type="match status" value="1"/>
</dbReference>
<proteinExistence type="predicted"/>
<dbReference type="OrthoDB" id="9773456at2"/>
<dbReference type="InterPro" id="IPR050597">
    <property type="entry name" value="Cytochrome_c_Oxidase_Subunit"/>
</dbReference>
<evidence type="ECO:0000259" key="7">
    <source>
        <dbReference type="PROSITE" id="PS51007"/>
    </source>
</evidence>
<keyword evidence="1" id="KW-0813">Transport</keyword>
<feature type="domain" description="Cytochrome c" evidence="7">
    <location>
        <begin position="165"/>
        <end position="247"/>
    </location>
</feature>
<dbReference type="AlphaFoldDB" id="A0A1B1C6T0"/>
<keyword evidence="5 6" id="KW-0408">Iron</keyword>
<protein>
    <submittedName>
        <fullName evidence="8">Cytochrome C</fullName>
    </submittedName>
</protein>
<dbReference type="InterPro" id="IPR009056">
    <property type="entry name" value="Cyt_c-like_dom"/>
</dbReference>
<evidence type="ECO:0000313" key="9">
    <source>
        <dbReference type="Proteomes" id="UP000092691"/>
    </source>
</evidence>
<evidence type="ECO:0000313" key="8">
    <source>
        <dbReference type="EMBL" id="ANP85447.1"/>
    </source>
</evidence>
<dbReference type="Proteomes" id="UP000092691">
    <property type="component" value="Chromosome"/>
</dbReference>
<sequence length="348" mass="37483">MRIRLRRISAGAAVLAAAGLFVAWAGIIDIRASTGHWRVTDWFLHWVMRASVRTAALGGHAPRFTAAMLPLAAGHYETGCAGCHGSPAMPRPATVENMLPPPPDLQHVNATWNDAELFEIVKHGVRYTGMPAWPSMERDDEVWAMVAFLREYPSLDQAAYQRLAGFSATASRDFDAIVKSCEGCHSPAGPDETSLIPRLTDQSETYLRDSLEAYATGKRPSGVMKVALSQTSSEDRKKLASYFASQSVATETGRPSEMLSRGKLLAERGDRTRGIAACAACHDAAGVNEAYPRLAGQPIPYLENQLGLFRSGTRGGGPYAGVMTRAAAGLTDDDIRALAAYYGALPQD</sequence>
<dbReference type="EMBL" id="CP016286">
    <property type="protein sequence ID" value="ANP85447.1"/>
    <property type="molecule type" value="Genomic_DNA"/>
</dbReference>
<dbReference type="GO" id="GO:0009055">
    <property type="term" value="F:electron transfer activity"/>
    <property type="evidence" value="ECO:0007669"/>
    <property type="project" value="InterPro"/>
</dbReference>
<keyword evidence="4" id="KW-0249">Electron transport</keyword>
<organism evidence="8 9">
    <name type="scientific">Rhizobium leguminosarum</name>
    <dbReference type="NCBI Taxonomy" id="384"/>
    <lineage>
        <taxon>Bacteria</taxon>
        <taxon>Pseudomonadati</taxon>
        <taxon>Pseudomonadota</taxon>
        <taxon>Alphaproteobacteria</taxon>
        <taxon>Hyphomicrobiales</taxon>
        <taxon>Rhizobiaceae</taxon>
        <taxon>Rhizobium/Agrobacterium group</taxon>
        <taxon>Rhizobium</taxon>
    </lineage>
</organism>
<dbReference type="GO" id="GO:0046872">
    <property type="term" value="F:metal ion binding"/>
    <property type="evidence" value="ECO:0007669"/>
    <property type="project" value="UniProtKB-KW"/>
</dbReference>
<dbReference type="RefSeq" id="WP_065279854.1">
    <property type="nucleotide sequence ID" value="NZ_CP016286.1"/>
</dbReference>
<keyword evidence="2 6" id="KW-0349">Heme</keyword>
<evidence type="ECO:0000256" key="3">
    <source>
        <dbReference type="ARBA" id="ARBA00022723"/>
    </source>
</evidence>
<keyword evidence="3 6" id="KW-0479">Metal-binding</keyword>
<evidence type="ECO:0000256" key="6">
    <source>
        <dbReference type="PROSITE-ProRule" id="PRU00433"/>
    </source>
</evidence>
<feature type="domain" description="Cytochrome c" evidence="7">
    <location>
        <begin position="264"/>
        <end position="346"/>
    </location>
</feature>
<dbReference type="PROSITE" id="PS51007">
    <property type="entry name" value="CYTC"/>
    <property type="match status" value="3"/>
</dbReference>
<feature type="domain" description="Cytochrome c" evidence="7">
    <location>
        <begin position="67"/>
        <end position="153"/>
    </location>
</feature>
<dbReference type="Pfam" id="PF00034">
    <property type="entry name" value="Cytochrom_C"/>
    <property type="match status" value="1"/>
</dbReference>